<evidence type="ECO:0000256" key="1">
    <source>
        <dbReference type="SAM" id="MobiDB-lite"/>
    </source>
</evidence>
<evidence type="ECO:0000313" key="3">
    <source>
        <dbReference type="Proteomes" id="UP000887159"/>
    </source>
</evidence>
<feature type="region of interest" description="Disordered" evidence="1">
    <location>
        <begin position="42"/>
        <end position="70"/>
    </location>
</feature>
<sequence length="70" mass="7570">MMIRRVVELACAPNSYTATGNLKLLSLSKLIGLALDLWEQSSPTNSEARSGNASHPDSLRLGHTNSNGFR</sequence>
<gene>
    <name evidence="2" type="ORF">TNCV_2181751</name>
</gene>
<organism evidence="2 3">
    <name type="scientific">Trichonephila clavipes</name>
    <name type="common">Golden silk orbweaver</name>
    <name type="synonym">Nephila clavipes</name>
    <dbReference type="NCBI Taxonomy" id="2585209"/>
    <lineage>
        <taxon>Eukaryota</taxon>
        <taxon>Metazoa</taxon>
        <taxon>Ecdysozoa</taxon>
        <taxon>Arthropoda</taxon>
        <taxon>Chelicerata</taxon>
        <taxon>Arachnida</taxon>
        <taxon>Araneae</taxon>
        <taxon>Araneomorphae</taxon>
        <taxon>Entelegynae</taxon>
        <taxon>Araneoidea</taxon>
        <taxon>Nephilidae</taxon>
        <taxon>Trichonephila</taxon>
    </lineage>
</organism>
<dbReference type="AlphaFoldDB" id="A0A8X6VUY6"/>
<keyword evidence="3" id="KW-1185">Reference proteome</keyword>
<proteinExistence type="predicted"/>
<reference evidence="2" key="1">
    <citation type="submission" date="2020-08" db="EMBL/GenBank/DDBJ databases">
        <title>Multicomponent nature underlies the extraordinary mechanical properties of spider dragline silk.</title>
        <authorList>
            <person name="Kono N."/>
            <person name="Nakamura H."/>
            <person name="Mori M."/>
            <person name="Yoshida Y."/>
            <person name="Ohtoshi R."/>
            <person name="Malay A.D."/>
            <person name="Moran D.A.P."/>
            <person name="Tomita M."/>
            <person name="Numata K."/>
            <person name="Arakawa K."/>
        </authorList>
    </citation>
    <scope>NUCLEOTIDE SEQUENCE</scope>
</reference>
<evidence type="ECO:0000313" key="2">
    <source>
        <dbReference type="EMBL" id="GFY22914.1"/>
    </source>
</evidence>
<name>A0A8X6VUY6_TRICX</name>
<dbReference type="Proteomes" id="UP000887159">
    <property type="component" value="Unassembled WGS sequence"/>
</dbReference>
<protein>
    <submittedName>
        <fullName evidence="2">Uncharacterized protein</fullName>
    </submittedName>
</protein>
<accession>A0A8X6VUY6</accession>
<feature type="compositionally biased region" description="Polar residues" evidence="1">
    <location>
        <begin position="42"/>
        <end position="55"/>
    </location>
</feature>
<comment type="caution">
    <text evidence="2">The sequence shown here is derived from an EMBL/GenBank/DDBJ whole genome shotgun (WGS) entry which is preliminary data.</text>
</comment>
<dbReference type="EMBL" id="BMAU01021361">
    <property type="protein sequence ID" value="GFY22914.1"/>
    <property type="molecule type" value="Genomic_DNA"/>
</dbReference>